<dbReference type="Pfam" id="PF10127">
    <property type="entry name" value="RlaP"/>
    <property type="match status" value="1"/>
</dbReference>
<dbReference type="PANTHER" id="PTHR34817">
    <property type="entry name" value="NUCLEOTIDYLTRANSFERASE"/>
    <property type="match status" value="1"/>
</dbReference>
<accession>A0ABY9RHZ0</accession>
<dbReference type="EMBL" id="CP133720">
    <property type="protein sequence ID" value="WMW80289.1"/>
    <property type="molecule type" value="Genomic_DNA"/>
</dbReference>
<dbReference type="SUPFAM" id="SSF81301">
    <property type="entry name" value="Nucleotidyltransferase"/>
    <property type="match status" value="1"/>
</dbReference>
<dbReference type="InterPro" id="IPR018775">
    <property type="entry name" value="RlaP"/>
</dbReference>
<protein>
    <submittedName>
        <fullName evidence="1">Nucleotidyltransferase domain-containing protein</fullName>
    </submittedName>
</protein>
<dbReference type="RefSeq" id="WP_309481782.1">
    <property type="nucleotide sequence ID" value="NZ_CP133720.1"/>
</dbReference>
<keyword evidence="2" id="KW-1185">Reference proteome</keyword>
<organism evidence="1 2">
    <name type="scientific">Undibacterium cyanobacteriorum</name>
    <dbReference type="NCBI Taxonomy" id="3073561"/>
    <lineage>
        <taxon>Bacteria</taxon>
        <taxon>Pseudomonadati</taxon>
        <taxon>Pseudomonadota</taxon>
        <taxon>Betaproteobacteria</taxon>
        <taxon>Burkholderiales</taxon>
        <taxon>Oxalobacteraceae</taxon>
        <taxon>Undibacterium</taxon>
    </lineage>
</organism>
<dbReference type="Proteomes" id="UP001181355">
    <property type="component" value="Chromosome"/>
</dbReference>
<evidence type="ECO:0000313" key="2">
    <source>
        <dbReference type="Proteomes" id="UP001181355"/>
    </source>
</evidence>
<proteinExistence type="predicted"/>
<name>A0ABY9RHZ0_9BURK</name>
<dbReference type="PANTHER" id="PTHR34817:SF2">
    <property type="entry name" value="NUCLEOTIDYLTRANSFERASE"/>
    <property type="match status" value="1"/>
</dbReference>
<sequence length="267" mass="31468">MNNSTNDSDVLKVIQERLSQIEQRYDVDILLAVESGSRAWGFASPDSDWDVRFLYVHRKEWYFKVHPGRDVIETGIEQHPLGELDINGWELRKSLQLLHKSNPALIEWLQSRLIYRRDQGVMDQYQTHADIFFKPQACFQHYVSMAITNYRQYLQRDSVRLKKYLYVLRPLFACQWIERYGSMPPIEFHKLIDELLPSGELRQEIDLLLAKKIAGGESEESAPITRLNQFIEAELERVKLIELHVAEIPHEAYHACDRFLMETVHRA</sequence>
<dbReference type="InterPro" id="IPR043519">
    <property type="entry name" value="NT_sf"/>
</dbReference>
<evidence type="ECO:0000313" key="1">
    <source>
        <dbReference type="EMBL" id="WMW80289.1"/>
    </source>
</evidence>
<reference evidence="1" key="1">
    <citation type="submission" date="2023-09" db="EMBL/GenBank/DDBJ databases">
        <title>Undibacterium sp. 20NA77.5 isolated from freshwater.</title>
        <authorList>
            <person name="Le V."/>
            <person name="Ko S.-R."/>
            <person name="Ahn C.-Y."/>
            <person name="Oh H.-M."/>
        </authorList>
    </citation>
    <scope>NUCLEOTIDE SEQUENCE</scope>
    <source>
        <strain evidence="1">20NA77.5</strain>
    </source>
</reference>
<gene>
    <name evidence="1" type="ORF">RF679_16815</name>
</gene>